<sequence length="61" mass="7435">MKNRYESSNFKSLSSFIILYTFLYAYSHFLSVIFYLLLSPFQLYFFSKIFLFLLSKKFSED</sequence>
<dbReference type="PaxDb" id="4081-Solyc11g040270.1.1"/>
<reference evidence="2" key="2">
    <citation type="submission" date="2019-01" db="UniProtKB">
        <authorList>
            <consortium name="EnsemblPlants"/>
        </authorList>
    </citation>
    <scope>IDENTIFICATION</scope>
    <source>
        <strain evidence="2">cv. Heinz 1706</strain>
    </source>
</reference>
<keyword evidence="1" id="KW-1133">Transmembrane helix</keyword>
<protein>
    <submittedName>
        <fullName evidence="2">Uncharacterized protein</fullName>
    </submittedName>
</protein>
<evidence type="ECO:0000313" key="2">
    <source>
        <dbReference type="EnsemblPlants" id="Solyc11g040270.1.1.1"/>
    </source>
</evidence>
<feature type="transmembrane region" description="Helical" evidence="1">
    <location>
        <begin position="12"/>
        <end position="27"/>
    </location>
</feature>
<dbReference type="Proteomes" id="UP000004994">
    <property type="component" value="Chromosome 11"/>
</dbReference>
<dbReference type="Gramene" id="Solyc11g040270.1.1">
    <property type="protein sequence ID" value="Solyc11g040270.1.1.1"/>
    <property type="gene ID" value="Solyc11g040270.1"/>
</dbReference>
<reference evidence="2" key="1">
    <citation type="journal article" date="2012" name="Nature">
        <title>The tomato genome sequence provides insights into fleshy fruit evolution.</title>
        <authorList>
            <consortium name="Tomato Genome Consortium"/>
        </authorList>
    </citation>
    <scope>NUCLEOTIDE SEQUENCE [LARGE SCALE GENOMIC DNA]</scope>
    <source>
        <strain evidence="2">cv. Heinz 1706</strain>
    </source>
</reference>
<organism evidence="2">
    <name type="scientific">Solanum lycopersicum</name>
    <name type="common">Tomato</name>
    <name type="synonym">Lycopersicon esculentum</name>
    <dbReference type="NCBI Taxonomy" id="4081"/>
    <lineage>
        <taxon>Eukaryota</taxon>
        <taxon>Viridiplantae</taxon>
        <taxon>Streptophyta</taxon>
        <taxon>Embryophyta</taxon>
        <taxon>Tracheophyta</taxon>
        <taxon>Spermatophyta</taxon>
        <taxon>Magnoliopsida</taxon>
        <taxon>eudicotyledons</taxon>
        <taxon>Gunneridae</taxon>
        <taxon>Pentapetalae</taxon>
        <taxon>asterids</taxon>
        <taxon>lamiids</taxon>
        <taxon>Solanales</taxon>
        <taxon>Solanaceae</taxon>
        <taxon>Solanoideae</taxon>
        <taxon>Solaneae</taxon>
        <taxon>Solanum</taxon>
        <taxon>Solanum subgen. Lycopersicon</taxon>
    </lineage>
</organism>
<keyword evidence="1" id="KW-0472">Membrane</keyword>
<dbReference type="InParanoid" id="A0A3Q7IVK8"/>
<evidence type="ECO:0000313" key="3">
    <source>
        <dbReference type="Proteomes" id="UP000004994"/>
    </source>
</evidence>
<evidence type="ECO:0000256" key="1">
    <source>
        <dbReference type="SAM" id="Phobius"/>
    </source>
</evidence>
<dbReference type="AlphaFoldDB" id="A0A3Q7IVK8"/>
<proteinExistence type="predicted"/>
<keyword evidence="1" id="KW-0812">Transmembrane</keyword>
<name>A0A3Q7IVK8_SOLLC</name>
<dbReference type="EnsemblPlants" id="Solyc11g040270.1.1">
    <property type="protein sequence ID" value="Solyc11g040270.1.1.1"/>
    <property type="gene ID" value="Solyc11g040270.1"/>
</dbReference>
<keyword evidence="3" id="KW-1185">Reference proteome</keyword>
<accession>A0A3Q7IVK8</accession>